<evidence type="ECO:0000313" key="1">
    <source>
        <dbReference type="EMBL" id="KAG7542742.1"/>
    </source>
</evidence>
<protein>
    <submittedName>
        <fullName evidence="1">Uncharacterized protein</fullName>
    </submittedName>
</protein>
<comment type="caution">
    <text evidence="1">The sequence shown here is derived from an EMBL/GenBank/DDBJ whole genome shotgun (WGS) entry which is preliminary data.</text>
</comment>
<feature type="non-terminal residue" evidence="1">
    <location>
        <position position="1"/>
    </location>
</feature>
<reference evidence="1 2" key="1">
    <citation type="submission" date="2020-12" db="EMBL/GenBank/DDBJ databases">
        <title>Concerted genomic and epigenomic changes stabilize Arabidopsis allopolyploids.</title>
        <authorList>
            <person name="Chen Z."/>
        </authorList>
    </citation>
    <scope>NUCLEOTIDE SEQUENCE [LARGE SCALE GENOMIC DNA]</scope>
    <source>
        <strain evidence="1">Allo738</strain>
        <tissue evidence="1">Leaf</tissue>
    </source>
</reference>
<name>A0A8T1Y6C5_9BRAS</name>
<evidence type="ECO:0000313" key="2">
    <source>
        <dbReference type="Proteomes" id="UP000694240"/>
    </source>
</evidence>
<sequence length="42" mass="4900">YEVVTNKREFADRFCWARSPPLWSLWLARPTKILTAAVLCCS</sequence>
<dbReference type="Proteomes" id="UP000694240">
    <property type="component" value="Chromosome 12"/>
</dbReference>
<gene>
    <name evidence="1" type="ORF">ISN45_Aa07g026990</name>
</gene>
<dbReference type="AlphaFoldDB" id="A0A8T1Y6C5"/>
<proteinExistence type="predicted"/>
<keyword evidence="2" id="KW-1185">Reference proteome</keyword>
<dbReference type="EMBL" id="JAEFBK010000012">
    <property type="protein sequence ID" value="KAG7542742.1"/>
    <property type="molecule type" value="Genomic_DNA"/>
</dbReference>
<organism evidence="1 2">
    <name type="scientific">Arabidopsis thaliana x Arabidopsis arenosa</name>
    <dbReference type="NCBI Taxonomy" id="1240361"/>
    <lineage>
        <taxon>Eukaryota</taxon>
        <taxon>Viridiplantae</taxon>
        <taxon>Streptophyta</taxon>
        <taxon>Embryophyta</taxon>
        <taxon>Tracheophyta</taxon>
        <taxon>Spermatophyta</taxon>
        <taxon>Magnoliopsida</taxon>
        <taxon>eudicotyledons</taxon>
        <taxon>Gunneridae</taxon>
        <taxon>Pentapetalae</taxon>
        <taxon>rosids</taxon>
        <taxon>malvids</taxon>
        <taxon>Brassicales</taxon>
        <taxon>Brassicaceae</taxon>
        <taxon>Camelineae</taxon>
        <taxon>Arabidopsis</taxon>
    </lineage>
</organism>
<accession>A0A8T1Y6C5</accession>